<accession>A0A2P7N0B3</accession>
<dbReference type="RefSeq" id="WP_106501879.1">
    <property type="nucleotide sequence ID" value="NZ_PXXO01000002.1"/>
</dbReference>
<sequence>MAGRMPRQRLLRWQAVRTWARLIREAEGLWRVDVRDLRRVGAHELGQLLQEVPPRLRRRVNLWLERLKVSTRLP</sequence>
<protein>
    <submittedName>
        <fullName evidence="1">Uncharacterized protein</fullName>
    </submittedName>
</protein>
<comment type="caution">
    <text evidence="1">The sequence shown here is derived from an EMBL/GenBank/DDBJ whole genome shotgun (WGS) entry which is preliminary data.</text>
</comment>
<name>A0A2P7N0B3_9CYAN</name>
<gene>
    <name evidence="1" type="ORF">C7K55_02820</name>
</gene>
<organism evidence="1 2">
    <name type="scientific">Cyanobium usitatum str. Tous</name>
    <dbReference type="NCBI Taxonomy" id="2116684"/>
    <lineage>
        <taxon>Bacteria</taxon>
        <taxon>Bacillati</taxon>
        <taxon>Cyanobacteriota</taxon>
        <taxon>Cyanophyceae</taxon>
        <taxon>Synechococcales</taxon>
        <taxon>Prochlorococcaceae</taxon>
        <taxon>Cyanobium</taxon>
    </lineage>
</organism>
<keyword evidence="2" id="KW-1185">Reference proteome</keyword>
<evidence type="ECO:0000313" key="1">
    <source>
        <dbReference type="EMBL" id="PSJ06907.1"/>
    </source>
</evidence>
<proteinExistence type="predicted"/>
<dbReference type="OrthoDB" id="559833at2"/>
<reference evidence="1 2" key="1">
    <citation type="journal article" date="2018" name="Environ. Microbiol.">
        <title>Ecological and genomic features of two widespread freshwater picocyanobacteria.</title>
        <authorList>
            <person name="Cabello-Yeves P.J."/>
            <person name="Picazo A."/>
            <person name="Camacho A."/>
            <person name="Callieri C."/>
            <person name="Rosselli R."/>
            <person name="Roda-Garcia J.J."/>
            <person name="Coutinho F.H."/>
            <person name="Rodriguez-Valera F."/>
        </authorList>
    </citation>
    <scope>NUCLEOTIDE SEQUENCE [LARGE SCALE GENOMIC DNA]</scope>
    <source>
        <strain evidence="1 2">Tous</strain>
    </source>
</reference>
<dbReference type="AlphaFoldDB" id="A0A2P7N0B3"/>
<evidence type="ECO:0000313" key="2">
    <source>
        <dbReference type="Proteomes" id="UP000243002"/>
    </source>
</evidence>
<dbReference type="EMBL" id="PXXO01000002">
    <property type="protein sequence ID" value="PSJ06907.1"/>
    <property type="molecule type" value="Genomic_DNA"/>
</dbReference>
<dbReference type="Proteomes" id="UP000243002">
    <property type="component" value="Unassembled WGS sequence"/>
</dbReference>